<dbReference type="GO" id="GO:0006979">
    <property type="term" value="P:response to oxidative stress"/>
    <property type="evidence" value="ECO:0007669"/>
    <property type="project" value="TreeGrafter"/>
</dbReference>
<dbReference type="GO" id="GO:0042167">
    <property type="term" value="P:heme catabolic process"/>
    <property type="evidence" value="ECO:0007669"/>
    <property type="project" value="TreeGrafter"/>
</dbReference>
<dbReference type="GO" id="GO:0046872">
    <property type="term" value="F:metal ion binding"/>
    <property type="evidence" value="ECO:0007669"/>
    <property type="project" value="UniProtKB-KW"/>
</dbReference>
<sequence length="279" mass="31728">MPLLAAELKDGTKVLHAEAGRSKFMKYFFKGEVSLATYGRFLVSLYQVYNALEQALDEHRENAQLALLYFPRELSRKAALEQDLEFFNGPQWREMIQTITPAQRAYIDAIQRCASSPTPELLAAHAYVRYLGDLSGGQVLAKRLQKFNDLPEDQGVAFYHFPLIEDNDMFKEMFRKRLNQIEVDDTLREQIIQEAKDTFLRNIDMFCEFDSELEGTSMTAEEQVENLVDLEREKAALRQGLQSNVSGANQEELTAMQTSFLANVWSSLSTAVGLKSTAS</sequence>
<keyword evidence="6" id="KW-1185">Reference proteome</keyword>
<evidence type="ECO:0000313" key="6">
    <source>
        <dbReference type="Proteomes" id="UP000827284"/>
    </source>
</evidence>
<name>A0A9P3LYG3_9FUNG</name>
<evidence type="ECO:0000256" key="1">
    <source>
        <dbReference type="ARBA" id="ARBA00022617"/>
    </source>
</evidence>
<evidence type="ECO:0000256" key="4">
    <source>
        <dbReference type="SAM" id="Coils"/>
    </source>
</evidence>
<dbReference type="Gene3D" id="1.20.910.10">
    <property type="entry name" value="Heme oxygenase-like"/>
    <property type="match status" value="1"/>
</dbReference>
<dbReference type="EMBL" id="BQFW01000010">
    <property type="protein sequence ID" value="GJJ75189.1"/>
    <property type="molecule type" value="Genomic_DNA"/>
</dbReference>
<dbReference type="OrthoDB" id="652091at2759"/>
<reference evidence="5" key="1">
    <citation type="submission" date="2021-11" db="EMBL/GenBank/DDBJ databases">
        <authorList>
            <person name="Herlambang A."/>
            <person name="Guo Y."/>
            <person name="Takashima Y."/>
            <person name="Nishizawa T."/>
        </authorList>
    </citation>
    <scope>NUCLEOTIDE SEQUENCE</scope>
    <source>
        <strain evidence="5">E1425</strain>
    </source>
</reference>
<reference evidence="5" key="2">
    <citation type="journal article" date="2022" name="Microbiol. Resour. Announc.">
        <title>Whole-Genome Sequence of Entomortierella parvispora E1425, a Mucoromycotan Fungus Associated with Burkholderiaceae-Related Endosymbiotic Bacteria.</title>
        <authorList>
            <person name="Herlambang A."/>
            <person name="Guo Y."/>
            <person name="Takashima Y."/>
            <person name="Narisawa K."/>
            <person name="Ohta H."/>
            <person name="Nishizawa T."/>
        </authorList>
    </citation>
    <scope>NUCLEOTIDE SEQUENCE</scope>
    <source>
        <strain evidence="5">E1425</strain>
    </source>
</reference>
<feature type="coiled-coil region" evidence="4">
    <location>
        <begin position="213"/>
        <end position="240"/>
    </location>
</feature>
<keyword evidence="2" id="KW-0479">Metal-binding</keyword>
<organism evidence="5 6">
    <name type="scientific">Entomortierella parvispora</name>
    <dbReference type="NCBI Taxonomy" id="205924"/>
    <lineage>
        <taxon>Eukaryota</taxon>
        <taxon>Fungi</taxon>
        <taxon>Fungi incertae sedis</taxon>
        <taxon>Mucoromycota</taxon>
        <taxon>Mortierellomycotina</taxon>
        <taxon>Mortierellomycetes</taxon>
        <taxon>Mortierellales</taxon>
        <taxon>Mortierellaceae</taxon>
        <taxon>Entomortierella</taxon>
    </lineage>
</organism>
<dbReference type="CDD" id="cd19165">
    <property type="entry name" value="HemeO"/>
    <property type="match status" value="1"/>
</dbReference>
<dbReference type="PRINTS" id="PR00088">
    <property type="entry name" value="HAEMOXYGNASE"/>
</dbReference>
<keyword evidence="1" id="KW-0349">Heme</keyword>
<dbReference type="InterPro" id="IPR016084">
    <property type="entry name" value="Haem_Oase-like_multi-hlx"/>
</dbReference>
<accession>A0A9P3LYG3</accession>
<gene>
    <name evidence="5" type="ORF">EMPS_07547</name>
</gene>
<dbReference type="GO" id="GO:0004392">
    <property type="term" value="F:heme oxygenase (decyclizing) activity"/>
    <property type="evidence" value="ECO:0007669"/>
    <property type="project" value="InterPro"/>
</dbReference>
<dbReference type="PANTHER" id="PTHR10720">
    <property type="entry name" value="HEME OXYGENASE"/>
    <property type="match status" value="1"/>
</dbReference>
<protein>
    <submittedName>
        <fullName evidence="5">Heme oxygenase (Biliverdin-producing, ferredoxin)</fullName>
    </submittedName>
</protein>
<dbReference type="SUPFAM" id="SSF48613">
    <property type="entry name" value="Heme oxygenase-like"/>
    <property type="match status" value="1"/>
</dbReference>
<comment type="caution">
    <text evidence="5">The sequence shown here is derived from an EMBL/GenBank/DDBJ whole genome shotgun (WGS) entry which is preliminary data.</text>
</comment>
<keyword evidence="3" id="KW-0408">Iron</keyword>
<evidence type="ECO:0000256" key="3">
    <source>
        <dbReference type="ARBA" id="ARBA00023004"/>
    </source>
</evidence>
<evidence type="ECO:0000256" key="2">
    <source>
        <dbReference type="ARBA" id="ARBA00022723"/>
    </source>
</evidence>
<dbReference type="PANTHER" id="PTHR10720:SF0">
    <property type="entry name" value="HEME OXYGENASE"/>
    <property type="match status" value="1"/>
</dbReference>
<evidence type="ECO:0000313" key="5">
    <source>
        <dbReference type="EMBL" id="GJJ75189.1"/>
    </source>
</evidence>
<dbReference type="Pfam" id="PF01126">
    <property type="entry name" value="Heme_oxygenase"/>
    <property type="match status" value="1"/>
</dbReference>
<dbReference type="AlphaFoldDB" id="A0A9P3LYG3"/>
<proteinExistence type="predicted"/>
<dbReference type="GO" id="GO:0006788">
    <property type="term" value="P:heme oxidation"/>
    <property type="evidence" value="ECO:0007669"/>
    <property type="project" value="InterPro"/>
</dbReference>
<dbReference type="GO" id="GO:0020037">
    <property type="term" value="F:heme binding"/>
    <property type="evidence" value="ECO:0007669"/>
    <property type="project" value="TreeGrafter"/>
</dbReference>
<dbReference type="InterPro" id="IPR002051">
    <property type="entry name" value="Haem_Oase"/>
</dbReference>
<dbReference type="Proteomes" id="UP000827284">
    <property type="component" value="Unassembled WGS sequence"/>
</dbReference>
<keyword evidence="4" id="KW-0175">Coiled coil</keyword>
<dbReference type="InterPro" id="IPR016053">
    <property type="entry name" value="Haem_Oase-like"/>
</dbReference>